<dbReference type="OrthoDB" id="27483at2759"/>
<evidence type="ECO:0000256" key="3">
    <source>
        <dbReference type="SAM" id="MobiDB-lite"/>
    </source>
</evidence>
<keyword evidence="2" id="KW-0539">Nucleus</keyword>
<gene>
    <name evidence="6" type="ORF">ASPVEDRAFT_132396</name>
</gene>
<feature type="domain" description="Serine/threonine-protein phosphatase 4 regulatory subunit 3-like central" evidence="4">
    <location>
        <begin position="140"/>
        <end position="638"/>
    </location>
</feature>
<dbReference type="STRING" id="1036611.A0A1L9PKZ1"/>
<feature type="compositionally biased region" description="Polar residues" evidence="3">
    <location>
        <begin position="735"/>
        <end position="746"/>
    </location>
</feature>
<proteinExistence type="predicted"/>
<feature type="compositionally biased region" description="Low complexity" evidence="3">
    <location>
        <begin position="754"/>
        <end position="773"/>
    </location>
</feature>
<dbReference type="GO" id="GO:0006974">
    <property type="term" value="P:DNA damage response"/>
    <property type="evidence" value="ECO:0007669"/>
    <property type="project" value="TreeGrafter"/>
</dbReference>
<evidence type="ECO:0000259" key="4">
    <source>
        <dbReference type="Pfam" id="PF04802"/>
    </source>
</evidence>
<dbReference type="SUPFAM" id="SSF50729">
    <property type="entry name" value="PH domain-like"/>
    <property type="match status" value="1"/>
</dbReference>
<dbReference type="SUPFAM" id="SSF48371">
    <property type="entry name" value="ARM repeat"/>
    <property type="match status" value="1"/>
</dbReference>
<evidence type="ECO:0000313" key="7">
    <source>
        <dbReference type="Proteomes" id="UP000184073"/>
    </source>
</evidence>
<evidence type="ECO:0000313" key="6">
    <source>
        <dbReference type="EMBL" id="OJJ02153.1"/>
    </source>
</evidence>
<dbReference type="PANTHER" id="PTHR23318:SF0">
    <property type="entry name" value="SERINE_THREONINE-PROTEIN PHOSPHATASE 4 REGULATORY SUBUNIT 3"/>
    <property type="match status" value="1"/>
</dbReference>
<dbReference type="InterPro" id="IPR016024">
    <property type="entry name" value="ARM-type_fold"/>
</dbReference>
<organism evidence="6 7">
    <name type="scientific">Aspergillus versicolor CBS 583.65</name>
    <dbReference type="NCBI Taxonomy" id="1036611"/>
    <lineage>
        <taxon>Eukaryota</taxon>
        <taxon>Fungi</taxon>
        <taxon>Dikarya</taxon>
        <taxon>Ascomycota</taxon>
        <taxon>Pezizomycotina</taxon>
        <taxon>Eurotiomycetes</taxon>
        <taxon>Eurotiomycetidae</taxon>
        <taxon>Eurotiales</taxon>
        <taxon>Aspergillaceae</taxon>
        <taxon>Aspergillus</taxon>
        <taxon>Aspergillus subgen. Nidulantes</taxon>
    </lineage>
</organism>
<dbReference type="Pfam" id="PF04802">
    <property type="entry name" value="PP4R3"/>
    <property type="match status" value="1"/>
</dbReference>
<feature type="region of interest" description="Disordered" evidence="3">
    <location>
        <begin position="852"/>
        <end position="888"/>
    </location>
</feature>
<name>A0A1L9PKZ1_ASPVE</name>
<dbReference type="RefSeq" id="XP_040667915.1">
    <property type="nucleotide sequence ID" value="XM_040806912.1"/>
</dbReference>
<dbReference type="InterPro" id="IPR006887">
    <property type="entry name" value="P4R3-like_central_dom"/>
</dbReference>
<dbReference type="GO" id="GO:0005654">
    <property type="term" value="C:nucleoplasm"/>
    <property type="evidence" value="ECO:0007669"/>
    <property type="project" value="TreeGrafter"/>
</dbReference>
<dbReference type="GeneID" id="63722423"/>
<feature type="compositionally biased region" description="Acidic residues" evidence="3">
    <location>
        <begin position="720"/>
        <end position="732"/>
    </location>
</feature>
<comment type="subcellular location">
    <subcellularLocation>
        <location evidence="1">Nucleus</location>
    </subcellularLocation>
</comment>
<sequence>MALDLQPPGDRKRVKVYELKENDWFDRGTGFCTGQILDDEPRIFVESEDKPVRVLLETRISKDGGYQKQQDTLIVWTEPNQTDMALSFQEAEGCAVIWNFVNSVQQHLLTLAASDELSDDLDNIQTVVLPAPELVNLPDIDHLMRAASIAQAGRDALSKCVIRDEYIHKLLPLVTVAEDLESIDDLHRLCNIMKSLILLNDTTIIETVVTDPVILGVVGALEYDPEFPTHKANHRQYLSDKSRYKEVVPIRDPSIRRKIRYTWRLQYLKDVVLARILDDPTFSVLNSMIFYNQVDIVNHIQSDGLFLKELFSVFDPRNADAKRKEDAVQFLHQCASIAKNLQVPERATLYGNLISHGLFAVIAFAIKHPKPAIRTTGIDILVSLLDHDPVMMRSYMLKAVNEKKTPLTDTLIDLLHTEADLGVKNQLADAIKVLLDPQVPLQAAMARAGPEHAAKVRPNILSDAFVQNHFDESSKRLFAPLKRLEDLSNPHALTFQAVALYSHLVDILTFFVRQHLYRCRNVIQNERLAAHITQLLRAPQKHLKLTALKFFRTLLSLQDTFYQALMTHNDTFGLILDIVYETMPRDNLLNSACLELFEFIKREHIKPITLHVVGKYADKLRNITYVDTFQGLIVHYEQLQGYSEEADSTLYSQEEVTPVMKMPPSGRWQGVKEMDPAEEEYFNTSDDDEEWQQDNQATGTLISQVPNGAASPSVKSLVDYPDDDDEENDAMDTTEVGQKQQPQPEETSNDDAPADPASDQPSTPVSQVVQVPPERLSEKRRREEEDDDELVKLTSGPKRRSSTSSSTGSAGFLRKKRSSSIGSVIIAEKGSAQAGQGAGNAAPKRIAINLSSSVKQSAGTTDIPEPASNSPGNENEKENHNDGGSDGG</sequence>
<dbReference type="VEuPathDB" id="FungiDB:ASPVEDRAFT_132396"/>
<reference evidence="7" key="1">
    <citation type="journal article" date="2017" name="Genome Biol.">
        <title>Comparative genomics reveals high biological diversity and specific adaptations in the industrially and medically important fungal genus Aspergillus.</title>
        <authorList>
            <person name="de Vries R.P."/>
            <person name="Riley R."/>
            <person name="Wiebenga A."/>
            <person name="Aguilar-Osorio G."/>
            <person name="Amillis S."/>
            <person name="Uchima C.A."/>
            <person name="Anderluh G."/>
            <person name="Asadollahi M."/>
            <person name="Askin M."/>
            <person name="Barry K."/>
            <person name="Battaglia E."/>
            <person name="Bayram O."/>
            <person name="Benocci T."/>
            <person name="Braus-Stromeyer S.A."/>
            <person name="Caldana C."/>
            <person name="Canovas D."/>
            <person name="Cerqueira G.C."/>
            <person name="Chen F."/>
            <person name="Chen W."/>
            <person name="Choi C."/>
            <person name="Clum A."/>
            <person name="Dos Santos R.A."/>
            <person name="Damasio A.R."/>
            <person name="Diallinas G."/>
            <person name="Emri T."/>
            <person name="Fekete E."/>
            <person name="Flipphi M."/>
            <person name="Freyberg S."/>
            <person name="Gallo A."/>
            <person name="Gournas C."/>
            <person name="Habgood R."/>
            <person name="Hainaut M."/>
            <person name="Harispe M.L."/>
            <person name="Henrissat B."/>
            <person name="Hilden K.S."/>
            <person name="Hope R."/>
            <person name="Hossain A."/>
            <person name="Karabika E."/>
            <person name="Karaffa L."/>
            <person name="Karanyi Z."/>
            <person name="Krasevec N."/>
            <person name="Kuo A."/>
            <person name="Kusch H."/>
            <person name="LaButti K."/>
            <person name="Lagendijk E.L."/>
            <person name="Lapidus A."/>
            <person name="Levasseur A."/>
            <person name="Lindquist E."/>
            <person name="Lipzen A."/>
            <person name="Logrieco A.F."/>
            <person name="MacCabe A."/>
            <person name="Maekelae M.R."/>
            <person name="Malavazi I."/>
            <person name="Melin P."/>
            <person name="Meyer V."/>
            <person name="Mielnichuk N."/>
            <person name="Miskei M."/>
            <person name="Molnar A.P."/>
            <person name="Mule G."/>
            <person name="Ngan C.Y."/>
            <person name="Orejas M."/>
            <person name="Orosz E."/>
            <person name="Ouedraogo J.P."/>
            <person name="Overkamp K.M."/>
            <person name="Park H.-S."/>
            <person name="Perrone G."/>
            <person name="Piumi F."/>
            <person name="Punt P.J."/>
            <person name="Ram A.F."/>
            <person name="Ramon A."/>
            <person name="Rauscher S."/>
            <person name="Record E."/>
            <person name="Riano-Pachon D.M."/>
            <person name="Robert V."/>
            <person name="Roehrig J."/>
            <person name="Ruller R."/>
            <person name="Salamov A."/>
            <person name="Salih N.S."/>
            <person name="Samson R.A."/>
            <person name="Sandor E."/>
            <person name="Sanguinetti M."/>
            <person name="Schuetze T."/>
            <person name="Sepcic K."/>
            <person name="Shelest E."/>
            <person name="Sherlock G."/>
            <person name="Sophianopoulou V."/>
            <person name="Squina F.M."/>
            <person name="Sun H."/>
            <person name="Susca A."/>
            <person name="Todd R.B."/>
            <person name="Tsang A."/>
            <person name="Unkles S.E."/>
            <person name="van de Wiele N."/>
            <person name="van Rossen-Uffink D."/>
            <person name="Oliveira J.V."/>
            <person name="Vesth T.C."/>
            <person name="Visser J."/>
            <person name="Yu J.-H."/>
            <person name="Zhou M."/>
            <person name="Andersen M.R."/>
            <person name="Archer D.B."/>
            <person name="Baker S.E."/>
            <person name="Benoit I."/>
            <person name="Brakhage A.A."/>
            <person name="Braus G.H."/>
            <person name="Fischer R."/>
            <person name="Frisvad J.C."/>
            <person name="Goldman G.H."/>
            <person name="Houbraken J."/>
            <person name="Oakley B."/>
            <person name="Pocsi I."/>
            <person name="Scazzocchio C."/>
            <person name="Seiboth B."/>
            <person name="vanKuyk P.A."/>
            <person name="Wortman J."/>
            <person name="Dyer P.S."/>
            <person name="Grigoriev I.V."/>
        </authorList>
    </citation>
    <scope>NUCLEOTIDE SEQUENCE [LARGE SCALE GENOMIC DNA]</scope>
    <source>
        <strain evidence="7">CBS 583.65</strain>
    </source>
</reference>
<dbReference type="InterPro" id="IPR051137">
    <property type="entry name" value="PP4R3-like"/>
</dbReference>
<dbReference type="GO" id="GO:0030289">
    <property type="term" value="C:protein phosphatase 4 complex"/>
    <property type="evidence" value="ECO:0007669"/>
    <property type="project" value="TreeGrafter"/>
</dbReference>
<dbReference type="PANTHER" id="PTHR23318">
    <property type="entry name" value="ATP SYNTHASE GAMMA-RELATED"/>
    <property type="match status" value="1"/>
</dbReference>
<evidence type="ECO:0000256" key="2">
    <source>
        <dbReference type="ARBA" id="ARBA00023242"/>
    </source>
</evidence>
<dbReference type="Pfam" id="PF22972">
    <property type="entry name" value="EVH1_PP4R3"/>
    <property type="match status" value="1"/>
</dbReference>
<dbReference type="EMBL" id="KV878129">
    <property type="protein sequence ID" value="OJJ02153.1"/>
    <property type="molecule type" value="Genomic_DNA"/>
</dbReference>
<dbReference type="Proteomes" id="UP000184073">
    <property type="component" value="Unassembled WGS sequence"/>
</dbReference>
<protein>
    <submittedName>
        <fullName evidence="6">Uncharacterized protein</fullName>
    </submittedName>
</protein>
<dbReference type="InterPro" id="IPR055236">
    <property type="entry name" value="EVH1_PP4R3"/>
</dbReference>
<keyword evidence="7" id="KW-1185">Reference proteome</keyword>
<accession>A0A1L9PKZ1</accession>
<dbReference type="GO" id="GO:0072542">
    <property type="term" value="F:protein phosphatase activator activity"/>
    <property type="evidence" value="ECO:0007669"/>
    <property type="project" value="TreeGrafter"/>
</dbReference>
<dbReference type="InterPro" id="IPR011993">
    <property type="entry name" value="PH-like_dom_sf"/>
</dbReference>
<dbReference type="AlphaFoldDB" id="A0A1L9PKZ1"/>
<evidence type="ECO:0000259" key="5">
    <source>
        <dbReference type="Pfam" id="PF22972"/>
    </source>
</evidence>
<feature type="domain" description="PP4R3 EVH1-like" evidence="5">
    <location>
        <begin position="11"/>
        <end position="109"/>
    </location>
</feature>
<feature type="region of interest" description="Disordered" evidence="3">
    <location>
        <begin position="701"/>
        <end position="819"/>
    </location>
</feature>
<feature type="compositionally biased region" description="Basic and acidic residues" evidence="3">
    <location>
        <begin position="874"/>
        <end position="888"/>
    </location>
</feature>
<evidence type="ECO:0000256" key="1">
    <source>
        <dbReference type="ARBA" id="ARBA00004123"/>
    </source>
</evidence>
<dbReference type="Gene3D" id="2.30.29.30">
    <property type="entry name" value="Pleckstrin-homology domain (PH domain)/Phosphotyrosine-binding domain (PTB)"/>
    <property type="match status" value="1"/>
</dbReference>